<evidence type="ECO:0000256" key="1">
    <source>
        <dbReference type="SAM" id="MobiDB-lite"/>
    </source>
</evidence>
<keyword evidence="3" id="KW-1185">Reference proteome</keyword>
<protein>
    <submittedName>
        <fullName evidence="2">Uncharacterized protein</fullName>
    </submittedName>
</protein>
<gene>
    <name evidence="2" type="ORF">TIFTF001_002348</name>
</gene>
<feature type="region of interest" description="Disordered" evidence="1">
    <location>
        <begin position="38"/>
        <end position="71"/>
    </location>
</feature>
<reference evidence="2" key="1">
    <citation type="submission" date="2023-07" db="EMBL/GenBank/DDBJ databases">
        <title>draft genome sequence of fig (Ficus carica).</title>
        <authorList>
            <person name="Takahashi T."/>
            <person name="Nishimura K."/>
        </authorList>
    </citation>
    <scope>NUCLEOTIDE SEQUENCE</scope>
</reference>
<organism evidence="2 3">
    <name type="scientific">Ficus carica</name>
    <name type="common">Common fig</name>
    <dbReference type="NCBI Taxonomy" id="3494"/>
    <lineage>
        <taxon>Eukaryota</taxon>
        <taxon>Viridiplantae</taxon>
        <taxon>Streptophyta</taxon>
        <taxon>Embryophyta</taxon>
        <taxon>Tracheophyta</taxon>
        <taxon>Spermatophyta</taxon>
        <taxon>Magnoliopsida</taxon>
        <taxon>eudicotyledons</taxon>
        <taxon>Gunneridae</taxon>
        <taxon>Pentapetalae</taxon>
        <taxon>rosids</taxon>
        <taxon>fabids</taxon>
        <taxon>Rosales</taxon>
        <taxon>Moraceae</taxon>
        <taxon>Ficeae</taxon>
        <taxon>Ficus</taxon>
    </lineage>
</organism>
<feature type="compositionally biased region" description="Basic and acidic residues" evidence="1">
    <location>
        <begin position="38"/>
        <end position="56"/>
    </location>
</feature>
<accession>A0AA87ZB43</accession>
<dbReference type="AlphaFoldDB" id="A0AA87ZB43"/>
<proteinExistence type="predicted"/>
<dbReference type="EMBL" id="BTGU01000002">
    <property type="protein sequence ID" value="GMN29210.1"/>
    <property type="molecule type" value="Genomic_DNA"/>
</dbReference>
<sequence length="180" mass="19533">MVRLRFEIPNQRLITCRGVSDDRKADLSLPEKEDLKTLNRPSCKDADGQKSLRRSEPTANLTPAHGRRWGGNRVFGRRAEARSRAELQGIEGLPISHGGNAPWSLRRLAVADRVGGSSRWRIWVCESTAADHGSQDADGVTVGGFWLSTGKGGRGVELTMTEGGRPSSSLGMSFCSVACK</sequence>
<comment type="caution">
    <text evidence="2">The sequence shown here is derived from an EMBL/GenBank/DDBJ whole genome shotgun (WGS) entry which is preliminary data.</text>
</comment>
<evidence type="ECO:0000313" key="3">
    <source>
        <dbReference type="Proteomes" id="UP001187192"/>
    </source>
</evidence>
<dbReference type="Proteomes" id="UP001187192">
    <property type="component" value="Unassembled WGS sequence"/>
</dbReference>
<evidence type="ECO:0000313" key="2">
    <source>
        <dbReference type="EMBL" id="GMN29210.1"/>
    </source>
</evidence>
<name>A0AA87ZB43_FICCA</name>